<reference evidence="2" key="2">
    <citation type="journal article" date="2014" name="PLoS ONE">
        <title>Genome and Transcriptome Analysis of the Fungal Pathogen Fusarium oxysporum f. sp. cubense Causing Banana Vascular Wilt Disease.</title>
        <authorList>
            <person name="Guo L."/>
            <person name="Han L."/>
            <person name="Yang L."/>
            <person name="Zeng H."/>
            <person name="Fan D."/>
            <person name="Zhu Y."/>
            <person name="Feng Y."/>
            <person name="Wang G."/>
            <person name="Peng C."/>
            <person name="Jiang X."/>
            <person name="Zhou D."/>
            <person name="Ni P."/>
            <person name="Liang C."/>
            <person name="Liu L."/>
            <person name="Wang J."/>
            <person name="Mao C."/>
            <person name="Fang X."/>
            <person name="Peng M."/>
            <person name="Huang J."/>
        </authorList>
    </citation>
    <scope>NUCLEOTIDE SEQUENCE [LARGE SCALE GENOMIC DNA]</scope>
    <source>
        <strain evidence="2">race 1</strain>
    </source>
</reference>
<dbReference type="HOGENOM" id="CLU_1610809_0_0_1"/>
<name>N4TIK8_FUSC1</name>
<dbReference type="OrthoDB" id="5061078at2759"/>
<gene>
    <name evidence="1" type="ORF">FOC1_g10012677</name>
</gene>
<organism evidence="1 2">
    <name type="scientific">Fusarium oxysporum f. sp. cubense (strain race 1)</name>
    <name type="common">Panama disease fungus</name>
    <dbReference type="NCBI Taxonomy" id="1229664"/>
    <lineage>
        <taxon>Eukaryota</taxon>
        <taxon>Fungi</taxon>
        <taxon>Dikarya</taxon>
        <taxon>Ascomycota</taxon>
        <taxon>Pezizomycotina</taxon>
        <taxon>Sordariomycetes</taxon>
        <taxon>Hypocreomycetidae</taxon>
        <taxon>Hypocreales</taxon>
        <taxon>Nectriaceae</taxon>
        <taxon>Fusarium</taxon>
        <taxon>Fusarium oxysporum species complex</taxon>
    </lineage>
</organism>
<dbReference type="Proteomes" id="UP000016928">
    <property type="component" value="Unassembled WGS sequence"/>
</dbReference>
<reference evidence="2" key="1">
    <citation type="submission" date="2012-09" db="EMBL/GenBank/DDBJ databases">
        <title>Genome sequencing and comparative transcriptomics of race 1 and race 4 of banana pathogen: Fusarium oxysporum f. sp. cubense.</title>
        <authorList>
            <person name="Fang X."/>
            <person name="Huang J."/>
        </authorList>
    </citation>
    <scope>NUCLEOTIDE SEQUENCE [LARGE SCALE GENOMIC DNA]</scope>
    <source>
        <strain evidence="2">race 1</strain>
    </source>
</reference>
<dbReference type="OMA" id="HIRYGCH"/>
<evidence type="ECO:0000313" key="1">
    <source>
        <dbReference type="EMBL" id="ENH62444.1"/>
    </source>
</evidence>
<protein>
    <submittedName>
        <fullName evidence="1">Uncharacterized protein</fullName>
    </submittedName>
</protein>
<evidence type="ECO:0000313" key="2">
    <source>
        <dbReference type="Proteomes" id="UP000016928"/>
    </source>
</evidence>
<dbReference type="AlphaFoldDB" id="N4TIK8"/>
<dbReference type="EMBL" id="KB731259">
    <property type="protein sequence ID" value="ENH62444.1"/>
    <property type="molecule type" value="Genomic_DNA"/>
</dbReference>
<accession>N4TIK8</accession>
<proteinExistence type="predicted"/>
<dbReference type="VEuPathDB" id="FungiDB:FOC1_g10012677"/>
<sequence>MLFKRLENPCCTLGLGKYIGPFESSQAVVATKKAHGASSTTAEEHVLQSKAERNGASIQVVGITALWRLECHHGNPRRRFGHSRRAEGQRAIFTRQPVIGQPKANCSREAQDEFHIRYGCHYRVVVFPGHGAISTSQACNSSVSLAIHDTLSDLVGPVNYFLTINF</sequence>